<proteinExistence type="predicted"/>
<sequence>MELAIILVLIIALAALIGTFLAAGQGDKDYSSSTKSNLSRLSIIYLVLAIVLFVGIALYLIL</sequence>
<name>A0ABV6GAX4_9BACI</name>
<keyword evidence="1" id="KW-0472">Membrane</keyword>
<dbReference type="EMBL" id="JBHLVO010000003">
    <property type="protein sequence ID" value="MFC0270821.1"/>
    <property type="molecule type" value="Genomic_DNA"/>
</dbReference>
<dbReference type="RefSeq" id="WP_378931237.1">
    <property type="nucleotide sequence ID" value="NZ_JBHLVO010000003.1"/>
</dbReference>
<dbReference type="Proteomes" id="UP001589854">
    <property type="component" value="Unassembled WGS sequence"/>
</dbReference>
<evidence type="ECO:0008006" key="4">
    <source>
        <dbReference type="Google" id="ProtNLM"/>
    </source>
</evidence>
<evidence type="ECO:0000313" key="2">
    <source>
        <dbReference type="EMBL" id="MFC0270821.1"/>
    </source>
</evidence>
<evidence type="ECO:0000313" key="3">
    <source>
        <dbReference type="Proteomes" id="UP001589854"/>
    </source>
</evidence>
<accession>A0ABV6GAX4</accession>
<keyword evidence="1" id="KW-1133">Transmembrane helix</keyword>
<keyword evidence="3" id="KW-1185">Reference proteome</keyword>
<evidence type="ECO:0000256" key="1">
    <source>
        <dbReference type="SAM" id="Phobius"/>
    </source>
</evidence>
<keyword evidence="1" id="KW-0812">Transmembrane</keyword>
<protein>
    <recommendedName>
        <fullName evidence="4">Protein-export membrane protein SecG</fullName>
    </recommendedName>
</protein>
<reference evidence="2 3" key="1">
    <citation type="submission" date="2024-09" db="EMBL/GenBank/DDBJ databases">
        <authorList>
            <person name="Sun Q."/>
            <person name="Mori K."/>
        </authorList>
    </citation>
    <scope>NUCLEOTIDE SEQUENCE [LARGE SCALE GENOMIC DNA]</scope>
    <source>
        <strain evidence="2 3">CCM 7228</strain>
    </source>
</reference>
<feature type="transmembrane region" description="Helical" evidence="1">
    <location>
        <begin position="42"/>
        <end position="61"/>
    </location>
</feature>
<gene>
    <name evidence="2" type="ORF">ACFFIX_05070</name>
</gene>
<comment type="caution">
    <text evidence="2">The sequence shown here is derived from an EMBL/GenBank/DDBJ whole genome shotgun (WGS) entry which is preliminary data.</text>
</comment>
<organism evidence="2 3">
    <name type="scientific">Metabacillus herbersteinensis</name>
    <dbReference type="NCBI Taxonomy" id="283816"/>
    <lineage>
        <taxon>Bacteria</taxon>
        <taxon>Bacillati</taxon>
        <taxon>Bacillota</taxon>
        <taxon>Bacilli</taxon>
        <taxon>Bacillales</taxon>
        <taxon>Bacillaceae</taxon>
        <taxon>Metabacillus</taxon>
    </lineage>
</organism>